<sequence length="322" mass="36980">MLDRWHSSPEVWDNELDALISEQKAQALRTRPFLNFRAQPYFSPSSANADKREIYEKLRGAKKDIQPRPPHQGRWTRIGTAIGDVIQRDLLFIEKHYERIFGEAPPFTVERTPGGLPMWEDFAQKLHVIDHGGQRYALYGKPDGILRYKDGRRVGLEVKSKQTTAAKTSPHSMTEPKAKHVAQCVGYTEMYGTPDAPLDDYIIVYVNASKASWNLTEEEYEGKPDLRPFHVTMTDHDRLGLRNDLADIVARAEDGRPPKLDLEKWTFNNFKTACALSLSAEEYGELERQVAMVRRSRMPEWKKKSYIGAFEQITSIREKEAA</sequence>
<dbReference type="Proteomes" id="UP000319432">
    <property type="component" value="Chromosome"/>
</dbReference>
<dbReference type="Gene3D" id="3.90.320.10">
    <property type="match status" value="1"/>
</dbReference>
<dbReference type="EMBL" id="CP033464">
    <property type="protein sequence ID" value="QDX93604.1"/>
    <property type="molecule type" value="Genomic_DNA"/>
</dbReference>
<dbReference type="AlphaFoldDB" id="A0A518V9G4"/>
<accession>A0A518V9G4</accession>
<proteinExistence type="predicted"/>
<evidence type="ECO:0000313" key="1">
    <source>
        <dbReference type="EMBL" id="QDX93604.1"/>
    </source>
</evidence>
<gene>
    <name evidence="1" type="ORF">EEL30_15640</name>
</gene>
<reference evidence="1 2" key="1">
    <citation type="submission" date="2018-11" db="EMBL/GenBank/DDBJ databases">
        <title>Phylogenetic determinants of toxin gene distribution in genomes of Brevibacillus laterosporus.</title>
        <authorList>
            <person name="Glare T.R."/>
            <person name="Durrant A."/>
            <person name="Berry C."/>
            <person name="Palma L."/>
            <person name="Ormskirk M."/>
            <person name="Cox M.O."/>
        </authorList>
    </citation>
    <scope>NUCLEOTIDE SEQUENCE [LARGE SCALE GENOMIC DNA]</scope>
    <source>
        <strain evidence="1 2">1821L</strain>
    </source>
</reference>
<organism evidence="1 2">
    <name type="scientific">Brevibacillus laterosporus</name>
    <name type="common">Bacillus laterosporus</name>
    <dbReference type="NCBI Taxonomy" id="1465"/>
    <lineage>
        <taxon>Bacteria</taxon>
        <taxon>Bacillati</taxon>
        <taxon>Bacillota</taxon>
        <taxon>Bacilli</taxon>
        <taxon>Bacillales</taxon>
        <taxon>Paenibacillaceae</taxon>
        <taxon>Brevibacillus</taxon>
    </lineage>
</organism>
<name>A0A518V9G4_BRELA</name>
<protein>
    <recommendedName>
        <fullName evidence="3">YqaJ viral recombinase domain-containing protein</fullName>
    </recommendedName>
</protein>
<keyword evidence="2" id="KW-1185">Reference proteome</keyword>
<evidence type="ECO:0008006" key="3">
    <source>
        <dbReference type="Google" id="ProtNLM"/>
    </source>
</evidence>
<evidence type="ECO:0000313" key="2">
    <source>
        <dbReference type="Proteomes" id="UP000319432"/>
    </source>
</evidence>
<dbReference type="InterPro" id="IPR011604">
    <property type="entry name" value="PDDEXK-like_dom_sf"/>
</dbReference>